<dbReference type="InterPro" id="IPR007278">
    <property type="entry name" value="DUF397"/>
</dbReference>
<dbReference type="Proteomes" id="UP000552644">
    <property type="component" value="Unassembled WGS sequence"/>
</dbReference>
<protein>
    <recommendedName>
        <fullName evidence="1">DUF397 domain-containing protein</fullName>
    </recommendedName>
</protein>
<dbReference type="Pfam" id="PF04149">
    <property type="entry name" value="DUF397"/>
    <property type="match status" value="1"/>
</dbReference>
<organism evidence="2 3">
    <name type="scientific">Streptosporangium saharense</name>
    <dbReference type="NCBI Taxonomy" id="1706840"/>
    <lineage>
        <taxon>Bacteria</taxon>
        <taxon>Bacillati</taxon>
        <taxon>Actinomycetota</taxon>
        <taxon>Actinomycetes</taxon>
        <taxon>Streptosporangiales</taxon>
        <taxon>Streptosporangiaceae</taxon>
        <taxon>Streptosporangium</taxon>
    </lineage>
</organism>
<sequence length="70" mass="7513">MDDLTRHLSTARWRKSSLSGDDGSDCVEVAALPGGHHALRDTKDRTGPALVLTPAAWSNLLSTLRTDALD</sequence>
<dbReference type="AlphaFoldDB" id="A0A7W7QQD7"/>
<comment type="caution">
    <text evidence="2">The sequence shown here is derived from an EMBL/GenBank/DDBJ whole genome shotgun (WGS) entry which is preliminary data.</text>
</comment>
<evidence type="ECO:0000313" key="2">
    <source>
        <dbReference type="EMBL" id="MBB4917659.1"/>
    </source>
</evidence>
<feature type="domain" description="DUF397" evidence="1">
    <location>
        <begin position="11"/>
        <end position="65"/>
    </location>
</feature>
<evidence type="ECO:0000259" key="1">
    <source>
        <dbReference type="Pfam" id="PF04149"/>
    </source>
</evidence>
<gene>
    <name evidence="2" type="ORF">FHS44_004779</name>
</gene>
<proteinExistence type="predicted"/>
<accession>A0A7W7QQD7</accession>
<evidence type="ECO:0000313" key="3">
    <source>
        <dbReference type="Proteomes" id="UP000552644"/>
    </source>
</evidence>
<keyword evidence="3" id="KW-1185">Reference proteome</keyword>
<name>A0A7W7QQD7_9ACTN</name>
<dbReference type="EMBL" id="JACHJP010000005">
    <property type="protein sequence ID" value="MBB4917659.1"/>
    <property type="molecule type" value="Genomic_DNA"/>
</dbReference>
<reference evidence="2 3" key="1">
    <citation type="submission" date="2020-08" db="EMBL/GenBank/DDBJ databases">
        <title>Genomic Encyclopedia of Type Strains, Phase III (KMG-III): the genomes of soil and plant-associated and newly described type strains.</title>
        <authorList>
            <person name="Whitman W."/>
        </authorList>
    </citation>
    <scope>NUCLEOTIDE SEQUENCE [LARGE SCALE GENOMIC DNA]</scope>
    <source>
        <strain evidence="2 3">CECT 8840</strain>
    </source>
</reference>
<dbReference type="RefSeq" id="WP_184718137.1">
    <property type="nucleotide sequence ID" value="NZ_JACHJP010000005.1"/>
</dbReference>